<dbReference type="EMBL" id="NCSJ02000107">
    <property type="protein sequence ID" value="RFU30160.1"/>
    <property type="molecule type" value="Genomic_DNA"/>
</dbReference>
<dbReference type="OMA" id="VPLQTMY"/>
<dbReference type="PROSITE" id="PS51462">
    <property type="entry name" value="NUDIX"/>
    <property type="match status" value="1"/>
</dbReference>
<sequence>MSSPDATDMRCGSTCGWAANKEKAIMKSNLDLMNDCDNFPYADKDPKAHAELLGSLYTLVWQDGDAEVPLGHMLESVFNRFAKVPVSIKGELEVNRAKRTISAFQLQTEGERSKVVAATSDYWRKNKTFEILSGWRDELYPVYGPRNEILFNIERAAASLFGVVTYGIHMMAYTKSPESSHGIKLWIPRRAATKQTYAGMLDNTVAGGIASGEDPLECLVREAHEEASLPEDLVKEKAVYTGTVTYCYTRGANAGGETGLIQPECQHVYELELPHEVVPSINDTEVDEFYLWTVEEVQEHLAKGEFKPNCAIVVLDFFIRHGVLTPENEPNFEEIKRRLHRDLEYPGPHHRS</sequence>
<dbReference type="GO" id="GO:0044715">
    <property type="term" value="F:8-oxo-dGDP phosphatase activity"/>
    <property type="evidence" value="ECO:0007669"/>
    <property type="project" value="UniProtKB-ARBA"/>
</dbReference>
<dbReference type="FunFam" id="3.90.79.10:FF:000019">
    <property type="entry name" value="Thiamin pyrophosphokinase, putative"/>
    <property type="match status" value="1"/>
</dbReference>
<evidence type="ECO:0000259" key="1">
    <source>
        <dbReference type="PROSITE" id="PS51462"/>
    </source>
</evidence>
<protein>
    <recommendedName>
        <fullName evidence="1">Nudix hydrolase domain-containing protein</fullName>
    </recommendedName>
</protein>
<accession>A0A3E2H9V6</accession>
<dbReference type="PANTHER" id="PTHR13622">
    <property type="entry name" value="THIAMIN PYROPHOSPHOKINASE"/>
    <property type="match status" value="1"/>
</dbReference>
<dbReference type="InterPro" id="IPR000086">
    <property type="entry name" value="NUDIX_hydrolase_dom"/>
</dbReference>
<dbReference type="CDD" id="cd03676">
    <property type="entry name" value="NUDIX_Tnr3_like"/>
    <property type="match status" value="1"/>
</dbReference>
<evidence type="ECO:0000313" key="2">
    <source>
        <dbReference type="EMBL" id="RFU30160.1"/>
    </source>
</evidence>
<feature type="non-terminal residue" evidence="2">
    <location>
        <position position="352"/>
    </location>
</feature>
<dbReference type="Pfam" id="PF15916">
    <property type="entry name" value="DUF4743"/>
    <property type="match status" value="1"/>
</dbReference>
<gene>
    <name evidence="2" type="ORF">B7463_g6163</name>
</gene>
<reference evidence="2 3" key="1">
    <citation type="submission" date="2018-05" db="EMBL/GenBank/DDBJ databases">
        <title>Draft genome sequence of Scytalidium lignicola DSM 105466, a ubiquitous saprotrophic fungus.</title>
        <authorList>
            <person name="Buettner E."/>
            <person name="Gebauer A.M."/>
            <person name="Hofrichter M."/>
            <person name="Liers C."/>
            <person name="Kellner H."/>
        </authorList>
    </citation>
    <scope>NUCLEOTIDE SEQUENCE [LARGE SCALE GENOMIC DNA]</scope>
    <source>
        <strain evidence="2 3">DSM 105466</strain>
    </source>
</reference>
<name>A0A3E2H9V6_SCYLI</name>
<dbReference type="OrthoDB" id="10261522at2759"/>
<dbReference type="AlphaFoldDB" id="A0A3E2H9V6"/>
<dbReference type="Pfam" id="PF00293">
    <property type="entry name" value="NUDIX"/>
    <property type="match status" value="1"/>
</dbReference>
<dbReference type="InterPro" id="IPR015797">
    <property type="entry name" value="NUDIX_hydrolase-like_dom_sf"/>
</dbReference>
<dbReference type="STRING" id="5539.A0A3E2H9V6"/>
<dbReference type="InterPro" id="IPR031804">
    <property type="entry name" value="DUF4743"/>
</dbReference>
<evidence type="ECO:0000313" key="3">
    <source>
        <dbReference type="Proteomes" id="UP000258309"/>
    </source>
</evidence>
<dbReference type="PANTHER" id="PTHR13622:SF8">
    <property type="entry name" value="THIAMIN PYROPHOSPHOKINASE 1"/>
    <property type="match status" value="1"/>
</dbReference>
<organism evidence="2 3">
    <name type="scientific">Scytalidium lignicola</name>
    <name type="common">Hyphomycete</name>
    <dbReference type="NCBI Taxonomy" id="5539"/>
    <lineage>
        <taxon>Eukaryota</taxon>
        <taxon>Fungi</taxon>
        <taxon>Dikarya</taxon>
        <taxon>Ascomycota</taxon>
        <taxon>Pezizomycotina</taxon>
        <taxon>Leotiomycetes</taxon>
        <taxon>Leotiomycetes incertae sedis</taxon>
        <taxon>Scytalidium</taxon>
    </lineage>
</organism>
<feature type="non-terminal residue" evidence="2">
    <location>
        <position position="1"/>
    </location>
</feature>
<proteinExistence type="predicted"/>
<dbReference type="SUPFAM" id="SSF55811">
    <property type="entry name" value="Nudix"/>
    <property type="match status" value="1"/>
</dbReference>
<feature type="domain" description="Nudix hydrolase" evidence="1">
    <location>
        <begin position="163"/>
        <end position="314"/>
    </location>
</feature>
<dbReference type="Gene3D" id="3.90.79.10">
    <property type="entry name" value="Nucleoside Triphosphate Pyrophosphohydrolase"/>
    <property type="match status" value="1"/>
</dbReference>
<keyword evidence="3" id="KW-1185">Reference proteome</keyword>
<comment type="caution">
    <text evidence="2">The sequence shown here is derived from an EMBL/GenBank/DDBJ whole genome shotgun (WGS) entry which is preliminary data.</text>
</comment>
<dbReference type="Proteomes" id="UP000258309">
    <property type="component" value="Unassembled WGS sequence"/>
</dbReference>